<gene>
    <name evidence="1" type="ORF">P8V03_11705</name>
</gene>
<sequence>MKRNVRMPMKGSVKIMRFTLDIRLQLVLDGFLEGDKALTTLLELKI</sequence>
<dbReference type="Proteomes" id="UP001281656">
    <property type="component" value="Unassembled WGS sequence"/>
</dbReference>
<comment type="caution">
    <text evidence="1">The sequence shown here is derived from an EMBL/GenBank/DDBJ whole genome shotgun (WGS) entry which is preliminary data.</text>
</comment>
<evidence type="ECO:0008006" key="3">
    <source>
        <dbReference type="Google" id="ProtNLM"/>
    </source>
</evidence>
<evidence type="ECO:0000313" key="2">
    <source>
        <dbReference type="Proteomes" id="UP001281656"/>
    </source>
</evidence>
<reference evidence="1 2" key="1">
    <citation type="submission" date="2023-04" db="EMBL/GenBank/DDBJ databases">
        <title>Clostridium tannerae sp. nov., isolated from the fecal material of an alpaca.</title>
        <authorList>
            <person name="Miller S."/>
            <person name="Hendry M."/>
            <person name="King J."/>
            <person name="Sankaranarayanan K."/>
            <person name="Lawson P.A."/>
        </authorList>
    </citation>
    <scope>NUCLEOTIDE SEQUENCE [LARGE SCALE GENOMIC DNA]</scope>
    <source>
        <strain evidence="1 2">A1-XYC3</strain>
    </source>
</reference>
<name>A0ABU4JUH7_9CLOT</name>
<keyword evidence="2" id="KW-1185">Reference proteome</keyword>
<organism evidence="1 2">
    <name type="scientific">Clostridium tanneri</name>
    <dbReference type="NCBI Taxonomy" id="3037988"/>
    <lineage>
        <taxon>Bacteria</taxon>
        <taxon>Bacillati</taxon>
        <taxon>Bacillota</taxon>
        <taxon>Clostridia</taxon>
        <taxon>Eubacteriales</taxon>
        <taxon>Clostridiaceae</taxon>
        <taxon>Clostridium</taxon>
    </lineage>
</organism>
<protein>
    <recommendedName>
        <fullName evidence="3">Transposase</fullName>
    </recommendedName>
</protein>
<dbReference type="EMBL" id="JARUJP010000013">
    <property type="protein sequence ID" value="MDW8801810.1"/>
    <property type="molecule type" value="Genomic_DNA"/>
</dbReference>
<proteinExistence type="predicted"/>
<accession>A0ABU4JUH7</accession>
<evidence type="ECO:0000313" key="1">
    <source>
        <dbReference type="EMBL" id="MDW8801810.1"/>
    </source>
</evidence>
<dbReference type="RefSeq" id="WP_318798251.1">
    <property type="nucleotide sequence ID" value="NZ_JARUJP010000013.1"/>
</dbReference>